<evidence type="ECO:0000313" key="1">
    <source>
        <dbReference type="EMBL" id="CFW94606.1"/>
    </source>
</evidence>
<sequence length="190" mass="21855">MVSLEEKIEQFWKAEELHACEPYSVEEKHCEELYRSKTGRNSDGRYVVQMPKHPEFSVRLGESKGQALRRFYSLEKRLSRNSQLKKEYHAFMQEYIDLGHMQPVNENASSPTKTFYLPHHPVIKESSSTTKVRVVFDGSAKTSTGYSLNEALCVGPIVQDELLDIILRFRTYFVPLVGDIEKNVPSNPLA</sequence>
<proteinExistence type="predicted"/>
<accession>A0A0E4G8L1</accession>
<name>A0A0E4G8L1_ANOGA</name>
<dbReference type="AlphaFoldDB" id="A0A0E4G8L1"/>
<dbReference type="PANTHER" id="PTHR47331">
    <property type="entry name" value="PHD-TYPE DOMAIN-CONTAINING PROTEIN"/>
    <property type="match status" value="1"/>
</dbReference>
<reference evidence="1" key="1">
    <citation type="submission" date="2015-03" db="EMBL/GenBank/DDBJ databases">
        <title>Long non-coding RNA discovery across the genus Anopheles reveals conserved secondary structures within and beyond the Gambiae complex.</title>
        <authorList>
            <person name="Jenkins A."/>
            <person name="Waterhouse R."/>
            <person name="Muskavitch M."/>
        </authorList>
    </citation>
    <scope>NUCLEOTIDE SEQUENCE</scope>
    <source>
        <tissue evidence="1">Whole body</tissue>
    </source>
</reference>
<organism evidence="1">
    <name type="scientific">Anopheles gambiae</name>
    <name type="common">African malaria mosquito</name>
    <dbReference type="NCBI Taxonomy" id="7165"/>
    <lineage>
        <taxon>Eukaryota</taxon>
        <taxon>Metazoa</taxon>
        <taxon>Ecdysozoa</taxon>
        <taxon>Arthropoda</taxon>
        <taxon>Hexapoda</taxon>
        <taxon>Insecta</taxon>
        <taxon>Pterygota</taxon>
        <taxon>Neoptera</taxon>
        <taxon>Endopterygota</taxon>
        <taxon>Diptera</taxon>
        <taxon>Nematocera</taxon>
        <taxon>Culicoidea</taxon>
        <taxon>Culicidae</taxon>
        <taxon>Anophelinae</taxon>
        <taxon>Anopheles</taxon>
    </lineage>
</organism>
<dbReference type="EMBL" id="HACL01000312">
    <property type="protein sequence ID" value="CFW94606.1"/>
    <property type="molecule type" value="Transcribed_RNA"/>
</dbReference>
<protein>
    <submittedName>
        <fullName evidence="1">Uncharacterized protein</fullName>
    </submittedName>
</protein>
<dbReference type="VEuPathDB" id="VectorBase:AGAMI1_006759"/>
<dbReference type="PANTHER" id="PTHR47331:SF1">
    <property type="entry name" value="GAG-LIKE PROTEIN"/>
    <property type="match status" value="1"/>
</dbReference>